<dbReference type="RefSeq" id="WP_150985390.1">
    <property type="nucleotide sequence ID" value="NZ_CP062803.1"/>
</dbReference>
<evidence type="ECO:0000313" key="2">
    <source>
        <dbReference type="Proteomes" id="UP000397656"/>
    </source>
</evidence>
<dbReference type="AlphaFoldDB" id="A0A643FY63"/>
<dbReference type="Proteomes" id="UP000397656">
    <property type="component" value="Chromosome 1"/>
</dbReference>
<proteinExistence type="predicted"/>
<organism evidence="1 2">
    <name type="scientific">Cupriavidus basilensis</name>
    <dbReference type="NCBI Taxonomy" id="68895"/>
    <lineage>
        <taxon>Bacteria</taxon>
        <taxon>Pseudomonadati</taxon>
        <taxon>Pseudomonadota</taxon>
        <taxon>Betaproteobacteria</taxon>
        <taxon>Burkholderiales</taxon>
        <taxon>Burkholderiaceae</taxon>
        <taxon>Cupriavidus</taxon>
    </lineage>
</organism>
<evidence type="ECO:0000313" key="1">
    <source>
        <dbReference type="EMBL" id="QOT76600.1"/>
    </source>
</evidence>
<reference evidence="1 2" key="1">
    <citation type="submission" date="2020-10" db="EMBL/GenBank/DDBJ databases">
        <title>Complete genome sequence of Cupriavidus basilensis CCUG 49340T.</title>
        <authorList>
            <person name="Salva-Serra F."/>
            <person name="Donoso R.A."/>
            <person name="Cho K.H."/>
            <person name="Yoo J.A."/>
            <person name="Lee K."/>
            <person name="Yoon S.-H."/>
            <person name="Perez-Pantoja D."/>
            <person name="Moore E.R.B."/>
        </authorList>
    </citation>
    <scope>NUCLEOTIDE SEQUENCE [LARGE SCALE GENOMIC DNA]</scope>
    <source>
        <strain evidence="2">CCUG 49340</strain>
    </source>
</reference>
<accession>A0A643FY63</accession>
<sequence length="211" mass="24173">MFDDTIDEGRMSLSEGDPVYRQQAFDNVVKALDFDRMLPDRVYFGTWSDFLFFQSDHVFASDFPEIVRELLSVERAHTACLLNLDKTERFEFDYIAAIFLGEMISGVAYDDKLRDGGPASGWLYRVDRYACTSDVGEWCIYCEKSNDVAVIGLRGIDGIGRFEKPLKRLWAKPIDELIDGGCYPVFPFDQLVPAWRQGLVKNYGRQRDMAG</sequence>
<name>A0A643FY63_9BURK</name>
<gene>
    <name evidence="1" type="ORF">F7R26_000340</name>
</gene>
<dbReference type="GeneID" id="98399324"/>
<protein>
    <submittedName>
        <fullName evidence="1">Uncharacterized protein</fullName>
    </submittedName>
</protein>
<dbReference type="EMBL" id="CP062803">
    <property type="protein sequence ID" value="QOT76600.1"/>
    <property type="molecule type" value="Genomic_DNA"/>
</dbReference>